<evidence type="ECO:0000256" key="10">
    <source>
        <dbReference type="RuleBase" id="RU000488"/>
    </source>
</evidence>
<feature type="repeat" description="Solcar" evidence="9">
    <location>
        <begin position="213"/>
        <end position="298"/>
    </location>
</feature>
<evidence type="ECO:0000256" key="2">
    <source>
        <dbReference type="ARBA" id="ARBA00006375"/>
    </source>
</evidence>
<comment type="caution">
    <text evidence="11">The sequence shown here is derived from an EMBL/GenBank/DDBJ whole genome shotgun (WGS) entry which is preliminary data.</text>
</comment>
<dbReference type="Pfam" id="PF00153">
    <property type="entry name" value="Mito_carr"/>
    <property type="match status" value="3"/>
</dbReference>
<keyword evidence="12" id="KW-1185">Reference proteome</keyword>
<proteinExistence type="inferred from homology"/>
<accession>A0A835YHN3</accession>
<dbReference type="EMBL" id="JAFCMP010000551">
    <property type="protein sequence ID" value="KAG5175350.1"/>
    <property type="molecule type" value="Genomic_DNA"/>
</dbReference>
<evidence type="ECO:0000256" key="4">
    <source>
        <dbReference type="ARBA" id="ARBA00022692"/>
    </source>
</evidence>
<protein>
    <submittedName>
        <fullName evidence="11">Carnitine/acylcarnitine carrier protein</fullName>
    </submittedName>
</protein>
<keyword evidence="3 10" id="KW-0813">Transport</keyword>
<evidence type="ECO:0000256" key="6">
    <source>
        <dbReference type="ARBA" id="ARBA00022989"/>
    </source>
</evidence>
<keyword evidence="4 9" id="KW-0812">Transmembrane</keyword>
<dbReference type="InterPro" id="IPR023395">
    <property type="entry name" value="MCP_dom_sf"/>
</dbReference>
<dbReference type="SUPFAM" id="SSF103506">
    <property type="entry name" value="Mitochondrial carrier"/>
    <property type="match status" value="1"/>
</dbReference>
<dbReference type="GO" id="GO:0031966">
    <property type="term" value="C:mitochondrial membrane"/>
    <property type="evidence" value="ECO:0007669"/>
    <property type="project" value="UniProtKB-SubCell"/>
</dbReference>
<comment type="similarity">
    <text evidence="2 10">Belongs to the mitochondrial carrier (TC 2.A.29) family.</text>
</comment>
<dbReference type="Gene3D" id="1.50.40.10">
    <property type="entry name" value="Mitochondrial carrier domain"/>
    <property type="match status" value="2"/>
</dbReference>
<keyword evidence="6" id="KW-1133">Transmembrane helix</keyword>
<dbReference type="PRINTS" id="PR00926">
    <property type="entry name" value="MITOCARRIER"/>
</dbReference>
<keyword evidence="5" id="KW-0677">Repeat</keyword>
<evidence type="ECO:0000256" key="1">
    <source>
        <dbReference type="ARBA" id="ARBA00004225"/>
    </source>
</evidence>
<dbReference type="GO" id="GO:0006839">
    <property type="term" value="P:mitochondrial transport"/>
    <property type="evidence" value="ECO:0007669"/>
    <property type="project" value="TreeGrafter"/>
</dbReference>
<organism evidence="11 12">
    <name type="scientific">Tribonema minus</name>
    <dbReference type="NCBI Taxonomy" id="303371"/>
    <lineage>
        <taxon>Eukaryota</taxon>
        <taxon>Sar</taxon>
        <taxon>Stramenopiles</taxon>
        <taxon>Ochrophyta</taxon>
        <taxon>PX clade</taxon>
        <taxon>Xanthophyceae</taxon>
        <taxon>Tribonematales</taxon>
        <taxon>Tribonemataceae</taxon>
        <taxon>Tribonema</taxon>
    </lineage>
</organism>
<evidence type="ECO:0000256" key="5">
    <source>
        <dbReference type="ARBA" id="ARBA00022737"/>
    </source>
</evidence>
<comment type="subcellular location">
    <subcellularLocation>
        <location evidence="1">Mitochondrion membrane</location>
        <topology evidence="1">Multi-pass membrane protein</topology>
    </subcellularLocation>
</comment>
<dbReference type="InterPro" id="IPR002067">
    <property type="entry name" value="MCP"/>
</dbReference>
<dbReference type="InterPro" id="IPR050567">
    <property type="entry name" value="Mitochondrial_Carrier"/>
</dbReference>
<dbReference type="PROSITE" id="PS50920">
    <property type="entry name" value="SOLCAR"/>
    <property type="match status" value="3"/>
</dbReference>
<feature type="repeat" description="Solcar" evidence="9">
    <location>
        <begin position="15"/>
        <end position="98"/>
    </location>
</feature>
<keyword evidence="7" id="KW-0496">Mitochondrion</keyword>
<dbReference type="AlphaFoldDB" id="A0A835YHN3"/>
<dbReference type="PANTHER" id="PTHR45624:SF4">
    <property type="entry name" value="CONGESTED-LIKE TRACHEA PROTEIN-RELATED"/>
    <property type="match status" value="1"/>
</dbReference>
<gene>
    <name evidence="11" type="ORF">JKP88DRAFT_351556</name>
</gene>
<evidence type="ECO:0000313" key="11">
    <source>
        <dbReference type="EMBL" id="KAG5175350.1"/>
    </source>
</evidence>
<feature type="repeat" description="Solcar" evidence="9">
    <location>
        <begin position="111"/>
        <end position="205"/>
    </location>
</feature>
<evidence type="ECO:0000256" key="3">
    <source>
        <dbReference type="ARBA" id="ARBA00022448"/>
    </source>
</evidence>
<keyword evidence="8 9" id="KW-0472">Membrane</keyword>
<dbReference type="Proteomes" id="UP000664859">
    <property type="component" value="Unassembled WGS sequence"/>
</dbReference>
<name>A0A835YHN3_9STRA</name>
<evidence type="ECO:0000256" key="9">
    <source>
        <dbReference type="PROSITE-ProRule" id="PRU00282"/>
    </source>
</evidence>
<dbReference type="InterPro" id="IPR018108">
    <property type="entry name" value="MCP_transmembrane"/>
</dbReference>
<evidence type="ECO:0000256" key="8">
    <source>
        <dbReference type="ARBA" id="ARBA00023136"/>
    </source>
</evidence>
<evidence type="ECO:0000256" key="7">
    <source>
        <dbReference type="ARBA" id="ARBA00023128"/>
    </source>
</evidence>
<sequence>MAEPDPAVQTEPKGVSGLQSFLSGGFGGVCLVLVGHPLDLIKVKLQTGTAYKGALDVAAQTLKNEGALGFYRGVSAPLVGVTPIFATCFWGYEMGQRVVRAVNKKPVDQDLTIAEHAVAGGLSALPATVLMAPVERVKCLLQIQSNEAAAVGAKGTRYTGMIDCGMQLMKTGGLSSVFKGWEATLVRDIPGSAAYFGVNVALKKQFKDERGKVSDIGILTAGGVAGMANWAIAIPPDVIKSRLQTAPEGTYTGMLDVYRTLMRQEGAGALFRGIGPAMTRAFPANAACFFGVDIANRFLEKLGI</sequence>
<dbReference type="OrthoDB" id="14252at2759"/>
<dbReference type="PANTHER" id="PTHR45624">
    <property type="entry name" value="MITOCHONDRIAL BASIC AMINO ACIDS TRANSPORTER-RELATED"/>
    <property type="match status" value="1"/>
</dbReference>
<dbReference type="GO" id="GO:0015227">
    <property type="term" value="F:O-acyl-L-carnitine transmembrane transporter activity"/>
    <property type="evidence" value="ECO:0007669"/>
    <property type="project" value="TreeGrafter"/>
</dbReference>
<reference evidence="11" key="1">
    <citation type="submission" date="2021-02" db="EMBL/GenBank/DDBJ databases">
        <title>First Annotated Genome of the Yellow-green Alga Tribonema minus.</title>
        <authorList>
            <person name="Mahan K.M."/>
        </authorList>
    </citation>
    <scope>NUCLEOTIDE SEQUENCE</scope>
    <source>
        <strain evidence="11">UTEX B ZZ1240</strain>
    </source>
</reference>
<evidence type="ECO:0000313" key="12">
    <source>
        <dbReference type="Proteomes" id="UP000664859"/>
    </source>
</evidence>
<dbReference type="GO" id="GO:1902603">
    <property type="term" value="P:carnitine transmembrane transport"/>
    <property type="evidence" value="ECO:0007669"/>
    <property type="project" value="TreeGrafter"/>
</dbReference>